<dbReference type="RefSeq" id="WP_169857832.1">
    <property type="nucleotide sequence ID" value="NZ_JAAQXV010000007.1"/>
</dbReference>
<dbReference type="Gene3D" id="1.10.260.40">
    <property type="entry name" value="lambda repressor-like DNA-binding domains"/>
    <property type="match status" value="1"/>
</dbReference>
<proteinExistence type="inferred from homology"/>
<dbReference type="EMBL" id="JAAQXV010000007">
    <property type="protein sequence ID" value="NMZ81836.1"/>
    <property type="molecule type" value="Genomic_DNA"/>
</dbReference>
<dbReference type="Proteomes" id="UP000548707">
    <property type="component" value="Unassembled WGS sequence"/>
</dbReference>
<evidence type="ECO:0000313" key="3">
    <source>
        <dbReference type="EMBL" id="NMZ81836.1"/>
    </source>
</evidence>
<dbReference type="PANTHER" id="PTHR43236:SF1">
    <property type="entry name" value="BLL7220 PROTEIN"/>
    <property type="match status" value="1"/>
</dbReference>
<evidence type="ECO:0000256" key="1">
    <source>
        <dbReference type="ARBA" id="ARBA00007227"/>
    </source>
</evidence>
<protein>
    <submittedName>
        <fullName evidence="3">ImmA/IrrE family metallo-endopeptidase</fullName>
    </submittedName>
</protein>
<dbReference type="SUPFAM" id="SSF47413">
    <property type="entry name" value="lambda repressor-like DNA-binding domains"/>
    <property type="match status" value="1"/>
</dbReference>
<name>A0AB36D0I8_9PSED</name>
<dbReference type="SMART" id="SM00530">
    <property type="entry name" value="HTH_XRE"/>
    <property type="match status" value="1"/>
</dbReference>
<dbReference type="Pfam" id="PF06114">
    <property type="entry name" value="Peptidase_M78"/>
    <property type="match status" value="1"/>
</dbReference>
<sequence>MATLNLNRLALARKRRQLTKKQLAELAGVSHVTLTRIDKGDTQHPSEDTVTALAKALGYPVSFFYQDDVEELQTEQVSFRSLSTMTIRQRDAALSSGAIGYMFNDWVASRFNLPEPDLPELRVEDPESAAAAIRRHWGIGFKPIPNLIKLLEAKGVRVFTLSEGKDVDAFSFWRDGVPYIFLNTMKSAERSRFDAAHELGHLLLHVHGYHEGREVEREADQFASHFLIPREDLIANLHQVSSLAQLIASKGRWGVSLAALARTSKDAGLVTEWHYRELCKQMGTLGYRKSEPESRPRESSVLWKKVLEELWRERLTKESIAEQLHLPLDEVDSILRGVLGVKMMTEPEKIKPSLRVV</sequence>
<dbReference type="PROSITE" id="PS50943">
    <property type="entry name" value="HTH_CROC1"/>
    <property type="match status" value="1"/>
</dbReference>
<evidence type="ECO:0000313" key="4">
    <source>
        <dbReference type="Proteomes" id="UP000548707"/>
    </source>
</evidence>
<dbReference type="InterPro" id="IPR052345">
    <property type="entry name" value="Rad_response_metalloprotease"/>
</dbReference>
<dbReference type="Gene3D" id="1.10.10.2910">
    <property type="match status" value="1"/>
</dbReference>
<dbReference type="Pfam" id="PF01381">
    <property type="entry name" value="HTH_3"/>
    <property type="match status" value="1"/>
</dbReference>
<dbReference type="InterPro" id="IPR001387">
    <property type="entry name" value="Cro/C1-type_HTH"/>
</dbReference>
<comment type="similarity">
    <text evidence="1">Belongs to the short-chain fatty acyl-CoA assimilation regulator (ScfR) family.</text>
</comment>
<dbReference type="PANTHER" id="PTHR43236">
    <property type="entry name" value="ANTITOXIN HIGA1"/>
    <property type="match status" value="1"/>
</dbReference>
<organism evidence="3 4">
    <name type="scientific">Pseudomonas mandelii</name>
    <dbReference type="NCBI Taxonomy" id="75612"/>
    <lineage>
        <taxon>Bacteria</taxon>
        <taxon>Pseudomonadati</taxon>
        <taxon>Pseudomonadota</taxon>
        <taxon>Gammaproteobacteria</taxon>
        <taxon>Pseudomonadales</taxon>
        <taxon>Pseudomonadaceae</taxon>
        <taxon>Pseudomonas</taxon>
    </lineage>
</organism>
<reference evidence="3 4" key="1">
    <citation type="journal article" date="2020" name="Front. Microbiol.">
        <title>Genetic Organization of the aprX-lipA2 Operon Affects the Proteolytic Potential of Pseudomonas Species in Milk.</title>
        <authorList>
            <person name="Maier C."/>
            <person name="Huptas C."/>
            <person name="von Neubeck M."/>
            <person name="Scherer S."/>
            <person name="Wenning M."/>
            <person name="Lucking G."/>
        </authorList>
    </citation>
    <scope>NUCLEOTIDE SEQUENCE [LARGE SCALE GENOMIC DNA]</scope>
    <source>
        <strain evidence="3 4">WS 5114</strain>
    </source>
</reference>
<comment type="caution">
    <text evidence="3">The sequence shown here is derived from an EMBL/GenBank/DDBJ whole genome shotgun (WGS) entry which is preliminary data.</text>
</comment>
<gene>
    <name evidence="3" type="ORF">HBO26_21360</name>
</gene>
<evidence type="ECO:0000259" key="2">
    <source>
        <dbReference type="PROSITE" id="PS50943"/>
    </source>
</evidence>
<dbReference type="AlphaFoldDB" id="A0AB36D0I8"/>
<feature type="domain" description="HTH cro/C1-type" evidence="2">
    <location>
        <begin position="9"/>
        <end position="64"/>
    </location>
</feature>
<accession>A0AB36D0I8</accession>
<dbReference type="CDD" id="cd00093">
    <property type="entry name" value="HTH_XRE"/>
    <property type="match status" value="1"/>
</dbReference>
<dbReference type="InterPro" id="IPR010982">
    <property type="entry name" value="Lambda_DNA-bd_dom_sf"/>
</dbReference>
<dbReference type="InterPro" id="IPR010359">
    <property type="entry name" value="IrrE_HExxH"/>
</dbReference>
<dbReference type="GO" id="GO:0003677">
    <property type="term" value="F:DNA binding"/>
    <property type="evidence" value="ECO:0007669"/>
    <property type="project" value="InterPro"/>
</dbReference>